<accession>A0A1H9QEK7</accession>
<keyword evidence="6 7" id="KW-0472">Membrane</keyword>
<dbReference type="EMBL" id="FOGT01000002">
    <property type="protein sequence ID" value="SER58830.1"/>
    <property type="molecule type" value="Genomic_DNA"/>
</dbReference>
<feature type="transmembrane region" description="Helical" evidence="7">
    <location>
        <begin position="315"/>
        <end position="332"/>
    </location>
</feature>
<feature type="transmembrane region" description="Helical" evidence="7">
    <location>
        <begin position="382"/>
        <end position="402"/>
    </location>
</feature>
<feature type="transmembrane region" description="Helical" evidence="7">
    <location>
        <begin position="178"/>
        <end position="198"/>
    </location>
</feature>
<evidence type="ECO:0000313" key="10">
    <source>
        <dbReference type="Proteomes" id="UP000198571"/>
    </source>
</evidence>
<evidence type="ECO:0000313" key="9">
    <source>
        <dbReference type="EMBL" id="SER58830.1"/>
    </source>
</evidence>
<feature type="transmembrane region" description="Helical" evidence="7">
    <location>
        <begin position="266"/>
        <end position="285"/>
    </location>
</feature>
<dbReference type="InterPro" id="IPR036259">
    <property type="entry name" value="MFS_trans_sf"/>
</dbReference>
<dbReference type="GO" id="GO:0005886">
    <property type="term" value="C:plasma membrane"/>
    <property type="evidence" value="ECO:0007669"/>
    <property type="project" value="UniProtKB-SubCell"/>
</dbReference>
<evidence type="ECO:0000259" key="8">
    <source>
        <dbReference type="PROSITE" id="PS50850"/>
    </source>
</evidence>
<evidence type="ECO:0000256" key="1">
    <source>
        <dbReference type="ARBA" id="ARBA00004651"/>
    </source>
</evidence>
<dbReference type="PANTHER" id="PTHR23513">
    <property type="entry name" value="INTEGRAL MEMBRANE EFFLUX PROTEIN-RELATED"/>
    <property type="match status" value="1"/>
</dbReference>
<dbReference type="GO" id="GO:0022857">
    <property type="term" value="F:transmembrane transporter activity"/>
    <property type="evidence" value="ECO:0007669"/>
    <property type="project" value="InterPro"/>
</dbReference>
<keyword evidence="4 7" id="KW-0812">Transmembrane</keyword>
<feature type="transmembrane region" description="Helical" evidence="7">
    <location>
        <begin position="21"/>
        <end position="42"/>
    </location>
</feature>
<dbReference type="STRING" id="1601833.SAMN05518684_102174"/>
<feature type="transmembrane region" description="Helical" evidence="7">
    <location>
        <begin position="292"/>
        <end position="309"/>
    </location>
</feature>
<evidence type="ECO:0000256" key="7">
    <source>
        <dbReference type="SAM" id="Phobius"/>
    </source>
</evidence>
<dbReference type="PANTHER" id="PTHR23513:SF6">
    <property type="entry name" value="MAJOR FACILITATOR SUPERFAMILY ASSOCIATED DOMAIN-CONTAINING PROTEIN"/>
    <property type="match status" value="1"/>
</dbReference>
<dbReference type="CDD" id="cd06173">
    <property type="entry name" value="MFS_MefA_like"/>
    <property type="match status" value="1"/>
</dbReference>
<protein>
    <submittedName>
        <fullName evidence="9">Transmembrane secretion effector</fullName>
    </submittedName>
</protein>
<evidence type="ECO:0000256" key="2">
    <source>
        <dbReference type="ARBA" id="ARBA00022448"/>
    </source>
</evidence>
<proteinExistence type="predicted"/>
<feature type="transmembrane region" description="Helical" evidence="7">
    <location>
        <begin position="353"/>
        <end position="376"/>
    </location>
</feature>
<reference evidence="10" key="1">
    <citation type="submission" date="2016-10" db="EMBL/GenBank/DDBJ databases">
        <authorList>
            <person name="Varghese N."/>
            <person name="Submissions S."/>
        </authorList>
    </citation>
    <scope>NUCLEOTIDE SEQUENCE [LARGE SCALE GENOMIC DNA]</scope>
    <source>
        <strain evidence="10">S9</strain>
    </source>
</reference>
<keyword evidence="5 7" id="KW-1133">Transmembrane helix</keyword>
<dbReference type="PROSITE" id="PS50850">
    <property type="entry name" value="MFS"/>
    <property type="match status" value="1"/>
</dbReference>
<evidence type="ECO:0000256" key="6">
    <source>
        <dbReference type="ARBA" id="ARBA00023136"/>
    </source>
</evidence>
<dbReference type="Proteomes" id="UP000198571">
    <property type="component" value="Unassembled WGS sequence"/>
</dbReference>
<comment type="subcellular location">
    <subcellularLocation>
        <location evidence="1">Cell membrane</location>
        <topology evidence="1">Multi-pass membrane protein</topology>
    </subcellularLocation>
</comment>
<dbReference type="Gene3D" id="1.20.1250.20">
    <property type="entry name" value="MFS general substrate transporter like domains"/>
    <property type="match status" value="2"/>
</dbReference>
<name>A0A1H9QEK7_9BACI</name>
<gene>
    <name evidence="9" type="ORF">SAMN05518684_102174</name>
</gene>
<dbReference type="RefSeq" id="WP_177174166.1">
    <property type="nucleotide sequence ID" value="NZ_FOGT01000002.1"/>
</dbReference>
<evidence type="ECO:0000256" key="5">
    <source>
        <dbReference type="ARBA" id="ARBA00022989"/>
    </source>
</evidence>
<dbReference type="AlphaFoldDB" id="A0A1H9QEK7"/>
<evidence type="ECO:0000256" key="4">
    <source>
        <dbReference type="ARBA" id="ARBA00022692"/>
    </source>
</evidence>
<feature type="transmembrane region" description="Helical" evidence="7">
    <location>
        <begin position="219"/>
        <end position="246"/>
    </location>
</feature>
<evidence type="ECO:0000256" key="3">
    <source>
        <dbReference type="ARBA" id="ARBA00022475"/>
    </source>
</evidence>
<dbReference type="Pfam" id="PF05977">
    <property type="entry name" value="MFS_3"/>
    <property type="match status" value="1"/>
</dbReference>
<organism evidence="9 10">
    <name type="scientific">Salipaludibacillus aurantiacus</name>
    <dbReference type="NCBI Taxonomy" id="1601833"/>
    <lineage>
        <taxon>Bacteria</taxon>
        <taxon>Bacillati</taxon>
        <taxon>Bacillota</taxon>
        <taxon>Bacilli</taxon>
        <taxon>Bacillales</taxon>
        <taxon>Bacillaceae</taxon>
    </lineage>
</organism>
<feature type="transmembrane region" description="Helical" evidence="7">
    <location>
        <begin position="86"/>
        <end position="105"/>
    </location>
</feature>
<keyword evidence="3" id="KW-1003">Cell membrane</keyword>
<feature type="transmembrane region" description="Helical" evidence="7">
    <location>
        <begin position="54"/>
        <end position="74"/>
    </location>
</feature>
<dbReference type="InterPro" id="IPR020846">
    <property type="entry name" value="MFS_dom"/>
</dbReference>
<dbReference type="InterPro" id="IPR010290">
    <property type="entry name" value="TM_effector"/>
</dbReference>
<sequence>MQEPRIAYKDLLSQKRYLLVLLVNTFANFGFMMFQVGFFWLVYDMTKGLEQSAFIAGGMILGASSPYLIFGLIGGVYADRLNKKKIIVISNLVSALILTGVPILYMSDLLTVWHVALSAFGVVSLRCFYSPAIRSLVPQVLPSEYWPAGNSVFQILSQLSKTISPALGGVLIAQYSAMSVYVVFLLLLLFSALLIFPLRIRAAVQLDKRVSVYKDIKETFIFMSTIKPLFWTIMLFGAVLLFQTGIERLGLPIVSDTEWEMGPEGFGIILATFGVGNIIGAVWLGKIKMKSYTHYIYTGWALWGSAIALVGLSPWLALALIFALIAGIAEAMNDLPMVLMIQRFTPENRLGKVFSVWSTVAFVGESGSSLLAGMIIGMAGLHAAFVVLWLSLVLIGLAGFILTREAVIREKAV</sequence>
<feature type="domain" description="Major facilitator superfamily (MFS) profile" evidence="8">
    <location>
        <begin position="1"/>
        <end position="203"/>
    </location>
</feature>
<keyword evidence="2" id="KW-0813">Transport</keyword>
<dbReference type="SUPFAM" id="SSF103473">
    <property type="entry name" value="MFS general substrate transporter"/>
    <property type="match status" value="2"/>
</dbReference>
<keyword evidence="10" id="KW-1185">Reference proteome</keyword>